<dbReference type="InterPro" id="IPR036388">
    <property type="entry name" value="WH-like_DNA-bd_sf"/>
</dbReference>
<evidence type="ECO:0000313" key="3">
    <source>
        <dbReference type="EMBL" id="RCU47728.1"/>
    </source>
</evidence>
<gene>
    <name evidence="3" type="ORF">DU504_10700</name>
</gene>
<dbReference type="OrthoDB" id="331021at2157"/>
<dbReference type="RefSeq" id="WP_114449287.1">
    <property type="nucleotide sequence ID" value="NZ_QPHM01000001.1"/>
</dbReference>
<evidence type="ECO:0000256" key="1">
    <source>
        <dbReference type="SAM" id="Phobius"/>
    </source>
</evidence>
<keyword evidence="4" id="KW-1185">Reference proteome</keyword>
<dbReference type="Proteomes" id="UP000252189">
    <property type="component" value="Unassembled WGS sequence"/>
</dbReference>
<organism evidence="3 4">
    <name type="scientific">Haloplanus salinus</name>
    <dbReference type="NCBI Taxonomy" id="1126245"/>
    <lineage>
        <taxon>Archaea</taxon>
        <taxon>Methanobacteriati</taxon>
        <taxon>Methanobacteriota</taxon>
        <taxon>Stenosarchaea group</taxon>
        <taxon>Halobacteria</taxon>
        <taxon>Halobacteriales</taxon>
        <taxon>Haloferacaceae</taxon>
        <taxon>Haloplanus</taxon>
    </lineage>
</organism>
<feature type="transmembrane region" description="Helical" evidence="1">
    <location>
        <begin position="144"/>
        <end position="160"/>
    </location>
</feature>
<name>A0A368NB25_9EURY</name>
<keyword evidence="1" id="KW-0472">Membrane</keyword>
<feature type="domain" description="DUF7344" evidence="2">
    <location>
        <begin position="12"/>
        <end position="91"/>
    </location>
</feature>
<dbReference type="AlphaFoldDB" id="A0A368NB25"/>
<sequence>MAQESIDPDEAFALLSNRRRRHLLYLLARRDEARSVRVVARELIGRLEGTDPTEIGDGTYRSVYVSLYQRHVPRLAAAGIVDYDETERRVRLVHGRRTETLLRLVGIDPNGPRAVGRRTWTLLTGAAVGATLCGLLALVDRSWLVPWTGVVAGLLAYRVWQYTGSTRTPPIDDGDLVAADRSATDVVDDGPHPDHR</sequence>
<keyword evidence="1" id="KW-1133">Transmembrane helix</keyword>
<dbReference type="EMBL" id="QPHM01000001">
    <property type="protein sequence ID" value="RCU47728.1"/>
    <property type="molecule type" value="Genomic_DNA"/>
</dbReference>
<keyword evidence="1" id="KW-0812">Transmembrane</keyword>
<dbReference type="Pfam" id="PF24035">
    <property type="entry name" value="DUF7344"/>
    <property type="match status" value="1"/>
</dbReference>
<accession>A0A368NB25</accession>
<feature type="transmembrane region" description="Helical" evidence="1">
    <location>
        <begin position="120"/>
        <end position="138"/>
    </location>
</feature>
<dbReference type="InterPro" id="IPR055768">
    <property type="entry name" value="DUF7344"/>
</dbReference>
<evidence type="ECO:0000313" key="4">
    <source>
        <dbReference type="Proteomes" id="UP000252189"/>
    </source>
</evidence>
<evidence type="ECO:0000259" key="2">
    <source>
        <dbReference type="Pfam" id="PF24035"/>
    </source>
</evidence>
<protein>
    <recommendedName>
        <fullName evidence="2">DUF7344 domain-containing protein</fullName>
    </recommendedName>
</protein>
<comment type="caution">
    <text evidence="3">The sequence shown here is derived from an EMBL/GenBank/DDBJ whole genome shotgun (WGS) entry which is preliminary data.</text>
</comment>
<dbReference type="Gene3D" id="1.10.10.10">
    <property type="entry name" value="Winged helix-like DNA-binding domain superfamily/Winged helix DNA-binding domain"/>
    <property type="match status" value="1"/>
</dbReference>
<proteinExistence type="predicted"/>
<reference evidence="3 4" key="1">
    <citation type="submission" date="2018-07" db="EMBL/GenBank/DDBJ databases">
        <title>Genome sequences of Haloplanus salinus JCM 18368T.</title>
        <authorList>
            <person name="Kim Y.B."/>
            <person name="Roh S.W."/>
        </authorList>
    </citation>
    <scope>NUCLEOTIDE SEQUENCE [LARGE SCALE GENOMIC DNA]</scope>
    <source>
        <strain evidence="3 4">JCM 18368</strain>
    </source>
</reference>